<feature type="region of interest" description="Disordered" evidence="1">
    <location>
        <begin position="37"/>
        <end position="60"/>
    </location>
</feature>
<dbReference type="EMBL" id="FMZW01000010">
    <property type="protein sequence ID" value="SDD37239.1"/>
    <property type="molecule type" value="Genomic_DNA"/>
</dbReference>
<sequence>MTDNMMTLCALVEKTPYADLLREMIGFAAHRLMELEVEGPDQSRLRRQEPGMAGPAQRRP</sequence>
<protein>
    <submittedName>
        <fullName evidence="2">Uncharacterized protein</fullName>
    </submittedName>
</protein>
<accession>A0A1G6U7E4</accession>
<evidence type="ECO:0000313" key="2">
    <source>
        <dbReference type="EMBL" id="SDD37239.1"/>
    </source>
</evidence>
<dbReference type="Proteomes" id="UP000199245">
    <property type="component" value="Unassembled WGS sequence"/>
</dbReference>
<evidence type="ECO:0000313" key="3">
    <source>
        <dbReference type="Proteomes" id="UP000199245"/>
    </source>
</evidence>
<proteinExistence type="predicted"/>
<gene>
    <name evidence="2" type="ORF">SAMN05216337_1010148</name>
</gene>
<reference evidence="2 3" key="1">
    <citation type="submission" date="2016-10" db="EMBL/GenBank/DDBJ databases">
        <authorList>
            <person name="de Groot N.N."/>
        </authorList>
    </citation>
    <scope>NUCLEOTIDE SEQUENCE [LARGE SCALE GENOMIC DNA]</scope>
    <source>
        <strain evidence="2 3">R5</strain>
    </source>
</reference>
<evidence type="ECO:0000256" key="1">
    <source>
        <dbReference type="SAM" id="MobiDB-lite"/>
    </source>
</evidence>
<dbReference type="AlphaFoldDB" id="A0A1G6U7E4"/>
<organism evidence="2 3">
    <name type="scientific">Bradyrhizobium brasilense</name>
    <dbReference type="NCBI Taxonomy" id="1419277"/>
    <lineage>
        <taxon>Bacteria</taxon>
        <taxon>Pseudomonadati</taxon>
        <taxon>Pseudomonadota</taxon>
        <taxon>Alphaproteobacteria</taxon>
        <taxon>Hyphomicrobiales</taxon>
        <taxon>Nitrobacteraceae</taxon>
        <taxon>Bradyrhizobium</taxon>
    </lineage>
</organism>
<name>A0A1G6U7E4_9BRAD</name>